<keyword evidence="3" id="KW-1185">Reference proteome</keyword>
<name>A0A5B7EII5_PORTR</name>
<dbReference type="EMBL" id="VSRR010002713">
    <property type="protein sequence ID" value="MPC32873.1"/>
    <property type="molecule type" value="Genomic_DNA"/>
</dbReference>
<evidence type="ECO:0000256" key="1">
    <source>
        <dbReference type="SAM" id="MobiDB-lite"/>
    </source>
</evidence>
<comment type="caution">
    <text evidence="2">The sequence shown here is derived from an EMBL/GenBank/DDBJ whole genome shotgun (WGS) entry which is preliminary data.</text>
</comment>
<dbReference type="Proteomes" id="UP000324222">
    <property type="component" value="Unassembled WGS sequence"/>
</dbReference>
<feature type="compositionally biased region" description="Basic and acidic residues" evidence="1">
    <location>
        <begin position="8"/>
        <end position="20"/>
    </location>
</feature>
<evidence type="ECO:0000313" key="3">
    <source>
        <dbReference type="Proteomes" id="UP000324222"/>
    </source>
</evidence>
<accession>A0A5B7EII5</accession>
<sequence length="78" mass="8772">MLLTQKGAHTDGRSRGKNKEEEEEEEEEVVVVVWWWWWVESRGASDKPRLATPAKVLPLHPSLPALLPSLSFPPSASP</sequence>
<reference evidence="2 3" key="1">
    <citation type="submission" date="2019-05" db="EMBL/GenBank/DDBJ databases">
        <title>Another draft genome of Portunus trituberculatus and its Hox gene families provides insights of decapod evolution.</title>
        <authorList>
            <person name="Jeong J.-H."/>
            <person name="Song I."/>
            <person name="Kim S."/>
            <person name="Choi T."/>
            <person name="Kim D."/>
            <person name="Ryu S."/>
            <person name="Kim W."/>
        </authorList>
    </citation>
    <scope>NUCLEOTIDE SEQUENCE [LARGE SCALE GENOMIC DNA]</scope>
    <source>
        <tissue evidence="2">Muscle</tissue>
    </source>
</reference>
<feature type="region of interest" description="Disordered" evidence="1">
    <location>
        <begin position="1"/>
        <end position="27"/>
    </location>
</feature>
<dbReference type="AlphaFoldDB" id="A0A5B7EII5"/>
<proteinExistence type="predicted"/>
<organism evidence="2 3">
    <name type="scientific">Portunus trituberculatus</name>
    <name type="common">Swimming crab</name>
    <name type="synonym">Neptunus trituberculatus</name>
    <dbReference type="NCBI Taxonomy" id="210409"/>
    <lineage>
        <taxon>Eukaryota</taxon>
        <taxon>Metazoa</taxon>
        <taxon>Ecdysozoa</taxon>
        <taxon>Arthropoda</taxon>
        <taxon>Crustacea</taxon>
        <taxon>Multicrustacea</taxon>
        <taxon>Malacostraca</taxon>
        <taxon>Eumalacostraca</taxon>
        <taxon>Eucarida</taxon>
        <taxon>Decapoda</taxon>
        <taxon>Pleocyemata</taxon>
        <taxon>Brachyura</taxon>
        <taxon>Eubrachyura</taxon>
        <taxon>Portunoidea</taxon>
        <taxon>Portunidae</taxon>
        <taxon>Portuninae</taxon>
        <taxon>Portunus</taxon>
    </lineage>
</organism>
<gene>
    <name evidence="2" type="ORF">E2C01_026206</name>
</gene>
<protein>
    <submittedName>
        <fullName evidence="2">Uncharacterized protein</fullName>
    </submittedName>
</protein>
<evidence type="ECO:0000313" key="2">
    <source>
        <dbReference type="EMBL" id="MPC32873.1"/>
    </source>
</evidence>